<protein>
    <submittedName>
        <fullName evidence="1">Uncharacterized protein</fullName>
    </submittedName>
</protein>
<comment type="caution">
    <text evidence="1">The sequence shown here is derived from an EMBL/GenBank/DDBJ whole genome shotgun (WGS) entry which is preliminary data.</text>
</comment>
<evidence type="ECO:0000313" key="1">
    <source>
        <dbReference type="EMBL" id="NYB75331.1"/>
    </source>
</evidence>
<sequence>MDMEVFFKRVYTVAFRLTGDKEIAAEMAAHAITHTVNELDEDYKITEDLLQLTIIELVKIFLNVPKSHRDHNLKGIQKALLELKPINRAVLIWKDVLGYRIYDNIPVSDCTHEELFKELVHGRKMLKEYISM</sequence>
<evidence type="ECO:0000313" key="2">
    <source>
        <dbReference type="Proteomes" id="UP000611629"/>
    </source>
</evidence>
<keyword evidence="2" id="KW-1185">Reference proteome</keyword>
<dbReference type="AlphaFoldDB" id="A0A974BM33"/>
<name>A0A974BM33_SEDHY</name>
<gene>
    <name evidence="1" type="ORF">HZF24_14380</name>
</gene>
<accession>A0A974BM33</accession>
<dbReference type="Proteomes" id="UP000611629">
    <property type="component" value="Unassembled WGS sequence"/>
</dbReference>
<organism evidence="1 2">
    <name type="scientific">Sedimentibacter hydroxybenzoicus DSM 7310</name>
    <dbReference type="NCBI Taxonomy" id="1123245"/>
    <lineage>
        <taxon>Bacteria</taxon>
        <taxon>Bacillati</taxon>
        <taxon>Bacillota</taxon>
        <taxon>Tissierellia</taxon>
        <taxon>Sedimentibacter</taxon>
    </lineage>
</organism>
<reference evidence="1" key="1">
    <citation type="submission" date="2020-07" db="EMBL/GenBank/DDBJ databases">
        <title>Genomic analysis of a strain of Sedimentibacter Hydroxybenzoicus DSM7310.</title>
        <authorList>
            <person name="Ma S."/>
        </authorList>
    </citation>
    <scope>NUCLEOTIDE SEQUENCE</scope>
    <source>
        <strain evidence="1">DSM 7310</strain>
    </source>
</reference>
<proteinExistence type="predicted"/>
<dbReference type="RefSeq" id="WP_179239036.1">
    <property type="nucleotide sequence ID" value="NZ_JACBNQ010000020.1"/>
</dbReference>
<dbReference type="EMBL" id="JACBNQ010000020">
    <property type="protein sequence ID" value="NYB75331.1"/>
    <property type="molecule type" value="Genomic_DNA"/>
</dbReference>